<dbReference type="Pfam" id="PF05477">
    <property type="entry name" value="SURF2"/>
    <property type="match status" value="1"/>
</dbReference>
<proteinExistence type="predicted"/>
<dbReference type="PANTHER" id="PTHR34348">
    <property type="entry name" value="SURFEIT LOCUS PROTEIN 2"/>
    <property type="match status" value="1"/>
</dbReference>
<evidence type="ECO:0000313" key="2">
    <source>
        <dbReference type="EMBL" id="TKR73836.1"/>
    </source>
</evidence>
<dbReference type="STRING" id="34508.A0A4U5MVG4"/>
<organism evidence="2 3">
    <name type="scientific">Steinernema carpocapsae</name>
    <name type="common">Entomopathogenic nematode</name>
    <dbReference type="NCBI Taxonomy" id="34508"/>
    <lineage>
        <taxon>Eukaryota</taxon>
        <taxon>Metazoa</taxon>
        <taxon>Ecdysozoa</taxon>
        <taxon>Nematoda</taxon>
        <taxon>Chromadorea</taxon>
        <taxon>Rhabditida</taxon>
        <taxon>Tylenchina</taxon>
        <taxon>Panagrolaimomorpha</taxon>
        <taxon>Strongyloidoidea</taxon>
        <taxon>Steinernematidae</taxon>
        <taxon>Steinernema</taxon>
    </lineage>
</organism>
<reference evidence="2 3" key="1">
    <citation type="journal article" date="2015" name="Genome Biol.">
        <title>Comparative genomics of Steinernema reveals deeply conserved gene regulatory networks.</title>
        <authorList>
            <person name="Dillman A.R."/>
            <person name="Macchietto M."/>
            <person name="Porter C.F."/>
            <person name="Rogers A."/>
            <person name="Williams B."/>
            <person name="Antoshechkin I."/>
            <person name="Lee M.M."/>
            <person name="Goodwin Z."/>
            <person name="Lu X."/>
            <person name="Lewis E.E."/>
            <person name="Goodrich-Blair H."/>
            <person name="Stock S.P."/>
            <person name="Adams B.J."/>
            <person name="Sternberg P.W."/>
            <person name="Mortazavi A."/>
        </authorList>
    </citation>
    <scope>NUCLEOTIDE SEQUENCE [LARGE SCALE GENOMIC DNA]</scope>
    <source>
        <strain evidence="2 3">ALL</strain>
    </source>
</reference>
<feature type="compositionally biased region" description="Basic residues" evidence="1">
    <location>
        <begin position="200"/>
        <end position="219"/>
    </location>
</feature>
<feature type="region of interest" description="Disordered" evidence="1">
    <location>
        <begin position="111"/>
        <end position="219"/>
    </location>
</feature>
<dbReference type="Proteomes" id="UP000298663">
    <property type="component" value="Unassembled WGS sequence"/>
</dbReference>
<dbReference type="AlphaFoldDB" id="A0A4U5MVG4"/>
<evidence type="ECO:0000313" key="3">
    <source>
        <dbReference type="Proteomes" id="UP000298663"/>
    </source>
</evidence>
<comment type="caution">
    <text evidence="2">The sequence shown here is derived from an EMBL/GenBank/DDBJ whole genome shotgun (WGS) entry which is preliminary data.</text>
</comment>
<reference evidence="2 3" key="2">
    <citation type="journal article" date="2019" name="G3 (Bethesda)">
        <title>Hybrid Assembly of the Genome of the Entomopathogenic Nematode Steinernema carpocapsae Identifies the X-Chromosome.</title>
        <authorList>
            <person name="Serra L."/>
            <person name="Macchietto M."/>
            <person name="Macias-Munoz A."/>
            <person name="McGill C.J."/>
            <person name="Rodriguez I.M."/>
            <person name="Rodriguez B."/>
            <person name="Murad R."/>
            <person name="Mortazavi A."/>
        </authorList>
    </citation>
    <scope>NUCLEOTIDE SEQUENCE [LARGE SCALE GENOMIC DNA]</scope>
    <source>
        <strain evidence="2 3">ALL</strain>
    </source>
</reference>
<dbReference type="InterPro" id="IPR008833">
    <property type="entry name" value="Surf2"/>
</dbReference>
<dbReference type="PANTHER" id="PTHR34348:SF1">
    <property type="entry name" value="SURFEIT LOCUS PROTEIN 2"/>
    <property type="match status" value="1"/>
</dbReference>
<dbReference type="OrthoDB" id="127285at2759"/>
<sequence length="219" mass="25013">MDKAVQKLLKAYPCFEESVHDKLRCTITGHEVPKKKEALKLYIDSKKFQRAFGVQQVMKEYGEWFEDLGKGRFGCKVTKKIIADDPEDLRRHVNGPKFIKGLPKFKEQQALAEAKAKEKALRKGMPTSDEEEEEMEEDEEAIDSDEHAEEDEEEIESEYPELDTTADTNKSVDEDNYDFSVMDTEVDNEAAATPKEKKAGGKRKKVAGKKSSFKKKRLA</sequence>
<gene>
    <name evidence="2" type="ORF">L596_021095</name>
</gene>
<protein>
    <recommendedName>
        <fullName evidence="4">Surfeit locus protein 2</fullName>
    </recommendedName>
</protein>
<evidence type="ECO:0008006" key="4">
    <source>
        <dbReference type="Google" id="ProtNLM"/>
    </source>
</evidence>
<feature type="compositionally biased region" description="Acidic residues" evidence="1">
    <location>
        <begin position="128"/>
        <end position="161"/>
    </location>
</feature>
<dbReference type="EMBL" id="AZBU02000006">
    <property type="protein sequence ID" value="TKR73836.1"/>
    <property type="molecule type" value="Genomic_DNA"/>
</dbReference>
<accession>A0A4U5MVG4</accession>
<name>A0A4U5MVG4_STECR</name>
<evidence type="ECO:0000256" key="1">
    <source>
        <dbReference type="SAM" id="MobiDB-lite"/>
    </source>
</evidence>
<keyword evidence="3" id="KW-1185">Reference proteome</keyword>